<feature type="transmembrane region" description="Helical" evidence="6">
    <location>
        <begin position="277"/>
        <end position="298"/>
    </location>
</feature>
<dbReference type="Proteomes" id="UP000256572">
    <property type="component" value="Plasmid pSH1"/>
</dbReference>
<organism evidence="7 8">
    <name type="scientific">Acetobacter pomorum</name>
    <dbReference type="NCBI Taxonomy" id="65959"/>
    <lineage>
        <taxon>Bacteria</taxon>
        <taxon>Pseudomonadati</taxon>
        <taxon>Pseudomonadota</taxon>
        <taxon>Alphaproteobacteria</taxon>
        <taxon>Acetobacterales</taxon>
        <taxon>Acetobacteraceae</taxon>
        <taxon>Acetobacter</taxon>
    </lineage>
</organism>
<geneLocation type="plasmid" evidence="8">
    <name>psh1</name>
</geneLocation>
<reference evidence="7 8" key="1">
    <citation type="submission" date="2017-09" db="EMBL/GenBank/DDBJ databases">
        <authorList>
            <person name="Kim K.H."/>
            <person name="Chun B.H."/>
            <person name="Han G.S."/>
            <person name="Hyun S.G."/>
            <person name="Jeon C.O."/>
        </authorList>
    </citation>
    <scope>NUCLEOTIDE SEQUENCE [LARGE SCALE GENOMIC DNA]</scope>
    <source>
        <strain evidence="7 8">SH</strain>
        <plasmid evidence="8">psh1</plasmid>
    </source>
</reference>
<accession>A0AAN1PK97</accession>
<evidence type="ECO:0000256" key="2">
    <source>
        <dbReference type="ARBA" id="ARBA00022475"/>
    </source>
</evidence>
<feature type="transmembrane region" description="Helical" evidence="6">
    <location>
        <begin position="99"/>
        <end position="121"/>
    </location>
</feature>
<evidence type="ECO:0000313" key="7">
    <source>
        <dbReference type="EMBL" id="AXN01818.1"/>
    </source>
</evidence>
<dbReference type="PANTHER" id="PTHR33529:SF6">
    <property type="entry name" value="YJGP_YJGQ FAMILY PERMEASE"/>
    <property type="match status" value="1"/>
</dbReference>
<proteinExistence type="predicted"/>
<dbReference type="PANTHER" id="PTHR33529">
    <property type="entry name" value="SLR0882 PROTEIN-RELATED"/>
    <property type="match status" value="1"/>
</dbReference>
<feature type="transmembrane region" description="Helical" evidence="6">
    <location>
        <begin position="339"/>
        <end position="358"/>
    </location>
</feature>
<evidence type="ECO:0000313" key="8">
    <source>
        <dbReference type="Proteomes" id="UP000256572"/>
    </source>
</evidence>
<dbReference type="EMBL" id="CP023190">
    <property type="protein sequence ID" value="AXN01818.1"/>
    <property type="molecule type" value="Genomic_DNA"/>
</dbReference>
<name>A0AAN1PK97_9PROT</name>
<dbReference type="InterPro" id="IPR005495">
    <property type="entry name" value="LptG/LptF_permease"/>
</dbReference>
<keyword evidence="3 6" id="KW-0812">Transmembrane</keyword>
<feature type="transmembrane region" description="Helical" evidence="6">
    <location>
        <begin position="60"/>
        <end position="78"/>
    </location>
</feature>
<reference evidence="7 8" key="2">
    <citation type="submission" date="2018-08" db="EMBL/GenBank/DDBJ databases">
        <title>Acetobacter oryzifermentans sp. nov., isolated from Korea traditional vinegar and reclassification of Acetobacter pasteurianus subsp. ascendens (Henneberg 1898) as Acetobacter ascendens comb. nov.</title>
        <authorList>
            <person name="Cho G.Y."/>
            <person name="Lee S.H."/>
        </authorList>
    </citation>
    <scope>NUCLEOTIDE SEQUENCE [LARGE SCALE GENOMIC DNA]</scope>
    <source>
        <strain evidence="7 8">SH</strain>
        <plasmid evidence="8">psh1</plasmid>
    </source>
</reference>
<evidence type="ECO:0000256" key="4">
    <source>
        <dbReference type="ARBA" id="ARBA00022989"/>
    </source>
</evidence>
<keyword evidence="7" id="KW-0614">Plasmid</keyword>
<evidence type="ECO:0000256" key="1">
    <source>
        <dbReference type="ARBA" id="ARBA00004651"/>
    </source>
</evidence>
<dbReference type="GO" id="GO:0015920">
    <property type="term" value="P:lipopolysaccharide transport"/>
    <property type="evidence" value="ECO:0007669"/>
    <property type="project" value="TreeGrafter"/>
</dbReference>
<feature type="transmembrane region" description="Helical" evidence="6">
    <location>
        <begin position="310"/>
        <end position="327"/>
    </location>
</feature>
<gene>
    <name evidence="7" type="ORF">CJF59_14405</name>
</gene>
<keyword evidence="5 6" id="KW-0472">Membrane</keyword>
<comment type="subcellular location">
    <subcellularLocation>
        <location evidence="1">Cell membrane</location>
        <topology evidence="1">Multi-pass membrane protein</topology>
    </subcellularLocation>
</comment>
<dbReference type="Pfam" id="PF03739">
    <property type="entry name" value="LptF_LptG"/>
    <property type="match status" value="1"/>
</dbReference>
<dbReference type="RefSeq" id="WP_116100361.1">
    <property type="nucleotide sequence ID" value="NZ_CP023190.1"/>
</dbReference>
<evidence type="ECO:0000256" key="5">
    <source>
        <dbReference type="ARBA" id="ARBA00023136"/>
    </source>
</evidence>
<dbReference type="GO" id="GO:0043190">
    <property type="term" value="C:ATP-binding cassette (ABC) transporter complex"/>
    <property type="evidence" value="ECO:0007669"/>
    <property type="project" value="TreeGrafter"/>
</dbReference>
<evidence type="ECO:0000256" key="6">
    <source>
        <dbReference type="SAM" id="Phobius"/>
    </source>
</evidence>
<dbReference type="AlphaFoldDB" id="A0AAN1PK97"/>
<protein>
    <submittedName>
        <fullName evidence="7">Transporter</fullName>
    </submittedName>
</protein>
<evidence type="ECO:0000256" key="3">
    <source>
        <dbReference type="ARBA" id="ARBA00022692"/>
    </source>
</evidence>
<keyword evidence="4 6" id="KW-1133">Transmembrane helix</keyword>
<keyword evidence="2" id="KW-1003">Cell membrane</keyword>
<feature type="transmembrane region" description="Helical" evidence="6">
    <location>
        <begin position="12"/>
        <end position="40"/>
    </location>
</feature>
<sequence>MKIISKYTLSKTINPFLVSLFVVMTALLLERLLVLFGILAEGNNKISIFVRLLSMLTPHYLGLAIPAALCVSIFFIMQNMSQNEEIDAINSMGISLSQLARPFVVVGVVFSIITFLLYGFIQPYARYDFRKALYTATHTGWAPRLQSGKFVSPSGKLTLFADNVNSNGDTLYHVFIRDLSYGKEQDITARQGNIYVSSATQNIQIDLNDGYIVTDDKKDSPSTTYFTHATRILIGKSYMGAFHARGDDERELTFLELIIRLKNGNYLVPYSDMYSQMHFILARSVILIFIPLLSISLAMSQKRKKNRTGLVIALIILVGLDHTLQLSHSLMATKNLSAIFMWVPPVLFGIVCTIVLLYKSGDFQGRITR</sequence>